<keyword evidence="5" id="KW-0571">Peptide transport</keyword>
<evidence type="ECO:0000256" key="3">
    <source>
        <dbReference type="ARBA" id="ARBA00022475"/>
    </source>
</evidence>
<reference evidence="13" key="1">
    <citation type="submission" date="2019-03" db="EMBL/GenBank/DDBJ databases">
        <authorList>
            <person name="Li J."/>
        </authorList>
    </citation>
    <scope>NUCLEOTIDE SEQUENCE [LARGE SCALE GENOMIC DNA]</scope>
    <source>
        <strain evidence="13">2251</strain>
    </source>
</reference>
<dbReference type="EMBL" id="CP038439">
    <property type="protein sequence ID" value="QBX34989.1"/>
    <property type="molecule type" value="Genomic_DNA"/>
</dbReference>
<dbReference type="Pfam" id="PF00528">
    <property type="entry name" value="BPD_transp_1"/>
    <property type="match status" value="1"/>
</dbReference>
<dbReference type="RefSeq" id="WP_135313276.1">
    <property type="nucleotide sequence ID" value="NZ_CP038439.1"/>
</dbReference>
<evidence type="ECO:0000259" key="11">
    <source>
        <dbReference type="PROSITE" id="PS50928"/>
    </source>
</evidence>
<proteinExistence type="inferred from homology"/>
<feature type="transmembrane region" description="Helical" evidence="10">
    <location>
        <begin position="279"/>
        <end position="301"/>
    </location>
</feature>
<feature type="domain" description="ABC transmembrane type-1" evidence="11">
    <location>
        <begin position="112"/>
        <end position="301"/>
    </location>
</feature>
<dbReference type="Pfam" id="PF12911">
    <property type="entry name" value="OppC_N"/>
    <property type="match status" value="1"/>
</dbReference>
<evidence type="ECO:0000256" key="1">
    <source>
        <dbReference type="ARBA" id="ARBA00004651"/>
    </source>
</evidence>
<dbReference type="PANTHER" id="PTHR43386">
    <property type="entry name" value="OLIGOPEPTIDE TRANSPORT SYSTEM PERMEASE PROTEIN APPC"/>
    <property type="match status" value="1"/>
</dbReference>
<dbReference type="InterPro" id="IPR035906">
    <property type="entry name" value="MetI-like_sf"/>
</dbReference>
<dbReference type="GO" id="GO:0015031">
    <property type="term" value="P:protein transport"/>
    <property type="evidence" value="ECO:0007669"/>
    <property type="project" value="UniProtKB-KW"/>
</dbReference>
<comment type="subcellular location">
    <subcellularLocation>
        <location evidence="1 10">Cell membrane</location>
        <topology evidence="1 10">Multi-pass membrane protein</topology>
    </subcellularLocation>
</comment>
<keyword evidence="6" id="KW-0653">Protein transport</keyword>
<feature type="transmembrane region" description="Helical" evidence="10">
    <location>
        <begin position="161"/>
        <end position="187"/>
    </location>
</feature>
<comment type="similarity">
    <text evidence="9">Belongs to the binding-protein-dependent transport system permease family. OppBC subfamily.</text>
</comment>
<dbReference type="SUPFAM" id="SSF161098">
    <property type="entry name" value="MetI-like"/>
    <property type="match status" value="1"/>
</dbReference>
<evidence type="ECO:0000256" key="7">
    <source>
        <dbReference type="ARBA" id="ARBA00022989"/>
    </source>
</evidence>
<feature type="transmembrane region" description="Helical" evidence="10">
    <location>
        <begin position="51"/>
        <end position="73"/>
    </location>
</feature>
<dbReference type="Proteomes" id="UP000296374">
    <property type="component" value="Chromosome"/>
</dbReference>
<dbReference type="KEGG" id="plia:E4191_09910"/>
<dbReference type="CDD" id="cd06261">
    <property type="entry name" value="TM_PBP2"/>
    <property type="match status" value="1"/>
</dbReference>
<dbReference type="InterPro" id="IPR000515">
    <property type="entry name" value="MetI-like"/>
</dbReference>
<evidence type="ECO:0000256" key="4">
    <source>
        <dbReference type="ARBA" id="ARBA00022692"/>
    </source>
</evidence>
<dbReference type="InterPro" id="IPR050366">
    <property type="entry name" value="BP-dependent_transpt_permease"/>
</dbReference>
<dbReference type="AlphaFoldDB" id="A0A4P7HL92"/>
<gene>
    <name evidence="12" type="ORF">E4191_09910</name>
</gene>
<dbReference type="PANTHER" id="PTHR43386:SF1">
    <property type="entry name" value="D,D-DIPEPTIDE TRANSPORT SYSTEM PERMEASE PROTEIN DDPC-RELATED"/>
    <property type="match status" value="1"/>
</dbReference>
<dbReference type="InterPro" id="IPR025966">
    <property type="entry name" value="OppC_N"/>
</dbReference>
<dbReference type="InterPro" id="IPR053385">
    <property type="entry name" value="ABC_transport_permease"/>
</dbReference>
<protein>
    <submittedName>
        <fullName evidence="12">ABC transporter permease</fullName>
    </submittedName>
</protein>
<keyword evidence="4 10" id="KW-0812">Transmembrane</keyword>
<evidence type="ECO:0000256" key="10">
    <source>
        <dbReference type="RuleBase" id="RU363032"/>
    </source>
</evidence>
<dbReference type="GO" id="GO:0071916">
    <property type="term" value="F:dipeptide transmembrane transporter activity"/>
    <property type="evidence" value="ECO:0007669"/>
    <property type="project" value="TreeGrafter"/>
</dbReference>
<evidence type="ECO:0000256" key="2">
    <source>
        <dbReference type="ARBA" id="ARBA00022448"/>
    </source>
</evidence>
<accession>A0A4P7HL92</accession>
<name>A0A4P7HL92_9RHOB</name>
<keyword evidence="8 10" id="KW-0472">Membrane</keyword>
<dbReference type="Gene3D" id="1.10.3720.10">
    <property type="entry name" value="MetI-like"/>
    <property type="match status" value="1"/>
</dbReference>
<feature type="transmembrane region" description="Helical" evidence="10">
    <location>
        <begin position="237"/>
        <end position="259"/>
    </location>
</feature>
<evidence type="ECO:0000256" key="8">
    <source>
        <dbReference type="ARBA" id="ARBA00023136"/>
    </source>
</evidence>
<evidence type="ECO:0000256" key="9">
    <source>
        <dbReference type="ARBA" id="ARBA00024202"/>
    </source>
</evidence>
<dbReference type="GO" id="GO:0005886">
    <property type="term" value="C:plasma membrane"/>
    <property type="evidence" value="ECO:0007669"/>
    <property type="project" value="UniProtKB-SubCell"/>
</dbReference>
<dbReference type="PROSITE" id="PS50928">
    <property type="entry name" value="ABC_TM1"/>
    <property type="match status" value="1"/>
</dbReference>
<feature type="transmembrane region" description="Helical" evidence="10">
    <location>
        <begin position="114"/>
        <end position="141"/>
    </location>
</feature>
<sequence length="315" mass="33753">MTAAPTSPDSRPQTRLQTRRDWLLSDAPQTRRQARLGAIYQGWLTFRANKLAMLGLVILVLLTGMAILAPWIAPQSPYAQNLADRLQPPSAAHWLGTDALGRDILSRLIHGSRITLFIVGTVALIAPIIGLFIGTVAGFAGGWVDQVLMRITDIFLAFPKLILALAFVAALGPSIGNAVLALALTAWPPYARLARAETLTIRNADFIAAARLQGAGRLRLLIGHIWPLCVSSLIVRVALDMAGIILSAAGLGFLGLGAQPPLPEWGAMISDGRAYILDFWWVAAMPGLAIFTVSMAFNLLGDGLRDVLDPKGDKS</sequence>
<keyword evidence="3" id="KW-1003">Cell membrane</keyword>
<keyword evidence="7 10" id="KW-1133">Transmembrane helix</keyword>
<organism evidence="12 13">
    <name type="scientific">Paracoccus liaowanqingii</name>
    <dbReference type="NCBI Taxonomy" id="2560053"/>
    <lineage>
        <taxon>Bacteria</taxon>
        <taxon>Pseudomonadati</taxon>
        <taxon>Pseudomonadota</taxon>
        <taxon>Alphaproteobacteria</taxon>
        <taxon>Rhodobacterales</taxon>
        <taxon>Paracoccaceae</taxon>
        <taxon>Paracoccus</taxon>
    </lineage>
</organism>
<evidence type="ECO:0000313" key="13">
    <source>
        <dbReference type="Proteomes" id="UP000296374"/>
    </source>
</evidence>
<evidence type="ECO:0000313" key="12">
    <source>
        <dbReference type="EMBL" id="QBX34989.1"/>
    </source>
</evidence>
<evidence type="ECO:0000256" key="5">
    <source>
        <dbReference type="ARBA" id="ARBA00022856"/>
    </source>
</evidence>
<dbReference type="NCBIfam" id="NF045474">
    <property type="entry name" value="Opp2C"/>
    <property type="match status" value="1"/>
</dbReference>
<evidence type="ECO:0000256" key="6">
    <source>
        <dbReference type="ARBA" id="ARBA00022927"/>
    </source>
</evidence>
<keyword evidence="2 10" id="KW-0813">Transport</keyword>